<dbReference type="Proteomes" id="UP001497623">
    <property type="component" value="Unassembled WGS sequence"/>
</dbReference>
<sequence>GGEVEGLCDGRLPLSMSRPEDEHLLDAALPPIEVTYGSVSTAAIVKKLFPQGLPKITVQKIYEIEPGEPFQKRRRMENVIELSQVKSERVEALLQTPYRAVPRSLEDWNEEDDDINYSVGEGFRRSKLQITTTEPRTIVYIRQKESLSEKQLDHMLCNPDACRISFLPLVDPQPGDVYVVAIPYRKGEVRRMDCYNWYVTGHKKGKFRRTYSYIKEEDGNTSHRILRYTYDYGWETTPGLRVIHYIPGDPKHQVQCIGKQPNFEEEPEGIKNGPLYCTYTASMTHRDALMLINDPPKYHLCELPLHNPQAGDVYVVKAPAIPL</sequence>
<dbReference type="EMBL" id="CAXKWB010010616">
    <property type="protein sequence ID" value="CAL4098688.1"/>
    <property type="molecule type" value="Genomic_DNA"/>
</dbReference>
<keyword evidence="2" id="KW-1185">Reference proteome</keyword>
<protein>
    <submittedName>
        <fullName evidence="1">Uncharacterized protein</fullName>
    </submittedName>
</protein>
<reference evidence="1 2" key="1">
    <citation type="submission" date="2024-05" db="EMBL/GenBank/DDBJ databases">
        <authorList>
            <person name="Wallberg A."/>
        </authorList>
    </citation>
    <scope>NUCLEOTIDE SEQUENCE [LARGE SCALE GENOMIC DNA]</scope>
</reference>
<evidence type="ECO:0000313" key="1">
    <source>
        <dbReference type="EMBL" id="CAL4098688.1"/>
    </source>
</evidence>
<proteinExistence type="predicted"/>
<organism evidence="1 2">
    <name type="scientific">Meganyctiphanes norvegica</name>
    <name type="common">Northern krill</name>
    <name type="synonym">Thysanopoda norvegica</name>
    <dbReference type="NCBI Taxonomy" id="48144"/>
    <lineage>
        <taxon>Eukaryota</taxon>
        <taxon>Metazoa</taxon>
        <taxon>Ecdysozoa</taxon>
        <taxon>Arthropoda</taxon>
        <taxon>Crustacea</taxon>
        <taxon>Multicrustacea</taxon>
        <taxon>Malacostraca</taxon>
        <taxon>Eumalacostraca</taxon>
        <taxon>Eucarida</taxon>
        <taxon>Euphausiacea</taxon>
        <taxon>Euphausiidae</taxon>
        <taxon>Meganyctiphanes</taxon>
    </lineage>
</organism>
<comment type="caution">
    <text evidence="1">The sequence shown here is derived from an EMBL/GenBank/DDBJ whole genome shotgun (WGS) entry which is preliminary data.</text>
</comment>
<feature type="non-terminal residue" evidence="1">
    <location>
        <position position="1"/>
    </location>
</feature>
<evidence type="ECO:0000313" key="2">
    <source>
        <dbReference type="Proteomes" id="UP001497623"/>
    </source>
</evidence>
<gene>
    <name evidence="1" type="ORF">MNOR_LOCUS16303</name>
</gene>
<accession>A0AAV2QWL0</accession>
<dbReference type="AlphaFoldDB" id="A0AAV2QWL0"/>
<name>A0AAV2QWL0_MEGNR</name>
<feature type="non-terminal residue" evidence="1">
    <location>
        <position position="323"/>
    </location>
</feature>